<comment type="caution">
    <text evidence="18">The sequence shown here is derived from an EMBL/GenBank/DDBJ whole genome shotgun (WGS) entry which is preliminary data.</text>
</comment>
<feature type="binding site" evidence="14">
    <location>
        <position position="350"/>
    </location>
    <ligand>
        <name>Zn(2+)</name>
        <dbReference type="ChEBI" id="CHEBI:29105"/>
    </ligand>
</feature>
<dbReference type="PANTHER" id="PTHR30627:SF2">
    <property type="entry name" value="PEPTIDOGLYCAN D,D-TRANSPEPTIDASE MRDA"/>
    <property type="match status" value="1"/>
</dbReference>
<comment type="cofactor">
    <cofactor evidence="14">
        <name>Zn(2+)</name>
        <dbReference type="ChEBI" id="CHEBI:29105"/>
    </cofactor>
    <text evidence="14">Binds one Zn(2+) ion per subunit.</text>
</comment>
<dbReference type="InterPro" id="IPR012338">
    <property type="entry name" value="Beta-lactam/transpept-like"/>
</dbReference>
<dbReference type="FunFam" id="3.40.710.10:FF:000024">
    <property type="entry name" value="Penicillin-binding protein 2"/>
    <property type="match status" value="1"/>
</dbReference>
<dbReference type="GO" id="GO:0009252">
    <property type="term" value="P:peptidoglycan biosynthetic process"/>
    <property type="evidence" value="ECO:0007669"/>
    <property type="project" value="UniProtKB-UniRule"/>
</dbReference>
<evidence type="ECO:0000256" key="9">
    <source>
        <dbReference type="ARBA" id="ARBA00022960"/>
    </source>
</evidence>
<dbReference type="InterPro" id="IPR036138">
    <property type="entry name" value="PBP_dimer_sf"/>
</dbReference>
<feature type="binding site" evidence="14">
    <location>
        <position position="365"/>
    </location>
    <ligand>
        <name>Zn(2+)</name>
        <dbReference type="ChEBI" id="CHEBI:29105"/>
    </ligand>
</feature>
<keyword evidence="8 14" id="KW-0378">Hydrolase</keyword>
<evidence type="ECO:0000313" key="19">
    <source>
        <dbReference type="Proteomes" id="UP001240164"/>
    </source>
</evidence>
<comment type="similarity">
    <text evidence="14">Belongs to the transpeptidase family. MrdA subfamily.</text>
</comment>
<comment type="subcellular location">
    <subcellularLocation>
        <location evidence="14">Cell inner membrane</location>
        <topology evidence="14">Single-pass membrane protein</topology>
    </subcellularLocation>
    <subcellularLocation>
        <location evidence="2">Cell membrane</location>
    </subcellularLocation>
    <subcellularLocation>
        <location evidence="1">Membrane</location>
        <topology evidence="1">Single-pass membrane protein</topology>
    </subcellularLocation>
</comment>
<comment type="catalytic activity">
    <reaction evidence="14">
        <text>Preferential cleavage: (Ac)2-L-Lys-D-Ala-|-D-Ala. Also transpeptidation of peptidyl-alanyl moieties that are N-acyl substituents of D-alanine.</text>
        <dbReference type="EC" id="3.4.16.4"/>
    </reaction>
</comment>
<reference evidence="18 19" key="1">
    <citation type="submission" date="2023-07" db="EMBL/GenBank/DDBJ databases">
        <title>Sorghum-associated microbial communities from plants grown in Nebraska, USA.</title>
        <authorList>
            <person name="Schachtman D."/>
        </authorList>
    </citation>
    <scope>NUCLEOTIDE SEQUENCE [LARGE SCALE GENOMIC DNA]</scope>
    <source>
        <strain evidence="18 19">CC146</strain>
    </source>
</reference>
<dbReference type="Gene3D" id="3.30.1390.30">
    <property type="entry name" value="Penicillin-binding protein 2a, domain 3"/>
    <property type="match status" value="1"/>
</dbReference>
<keyword evidence="14" id="KW-0479">Metal-binding</keyword>
<dbReference type="Gene3D" id="3.40.710.10">
    <property type="entry name" value="DD-peptidase/beta-lactamase superfamily"/>
    <property type="match status" value="1"/>
</dbReference>
<dbReference type="PANTHER" id="PTHR30627">
    <property type="entry name" value="PEPTIDOGLYCAN D,D-TRANSPEPTIDASE"/>
    <property type="match status" value="1"/>
</dbReference>
<dbReference type="InterPro" id="IPR017790">
    <property type="entry name" value="Penicillin-binding_protein_2"/>
</dbReference>
<keyword evidence="10 14" id="KW-0573">Peptidoglycan synthesis</keyword>
<dbReference type="NCBIfam" id="TIGR03423">
    <property type="entry name" value="pbp2_mrdA"/>
    <property type="match status" value="1"/>
</dbReference>
<keyword evidence="13 14" id="KW-0961">Cell wall biogenesis/degradation</keyword>
<keyword evidence="9 14" id="KW-0133">Cell shape</keyword>
<dbReference type="EC" id="3.4.16.4" evidence="14"/>
<dbReference type="GO" id="GO:0005886">
    <property type="term" value="C:plasma membrane"/>
    <property type="evidence" value="ECO:0007669"/>
    <property type="project" value="UniProtKB-SubCell"/>
</dbReference>
<sequence length="670" mass="74311">MKQHFPLKDIQQEKRIYRGRIFFAVGLVIICLLVLISRYAYLQIFHYDEFSTASDKNRIRLQPLPPARGYIYDRNGVLLADNYPVFTATLSKTDVEDADHVVEQLQPILDLTQEDIDRFKSRIKTARKTERVAIKLNLTEANIAKFSEAKYKFPGVRIETQMTRYYPHGELFAHVIGYVGRINDKELKSIDKDLYAGTNLIGKIGVEKSYEDLLHGTPGYESVEADAHSNILRHLGRKDPTRGNDLYLSLDYGLQVVASQQLAGRRGAIVAIDPRTGEILALVSSPSFNPNLFVTGINHKDYSSLRDSLDQPLYNRAVQGAYPPGSTIKPMEAMGGLHYGIVNWSTAISDPGYFHLPGDSHKFRDWKKSGHGIVNMHKAIIMSCDTYFYILAHQMGIDQMNQWMRQFGFGQKTGVDLPSESEGLYPNPEWKMRTRKAKWMKGETISVSIGQGAFTATPLQLAMATAITANRGSHVTPHVLRATHGSKPFTVRNAPDGKINFNGTDEDWIQMRDAMVDVIQSGTGRGIRTSLYQIAGKTGTAQVKSIAQGKRYNESALSERQLDHGLFVGFAPADKPEIAIAVIWENGRHGGSAAQLAKPIFDYWLLTRKKNPVRPANHQVNGGLMTAGIKPGELSSGGESSSPALATPTKPAASTPQATPTRPATNEVDE</sequence>
<proteinExistence type="inferred from homology"/>
<comment type="function">
    <text evidence="14">Catalyzes cross-linking of the peptidoglycan cell wall.</text>
</comment>
<comment type="pathway">
    <text evidence="14">Cell wall biogenesis; peptidoglycan biosynthesis.</text>
</comment>
<dbReference type="AlphaFoldDB" id="A0ABD5AL74"/>
<keyword evidence="14" id="KW-0862">Zinc</keyword>
<keyword evidence="12 14" id="KW-0472">Membrane</keyword>
<organism evidence="18 19">
    <name type="scientific">Acinetobacter calcoaceticus</name>
    <dbReference type="NCBI Taxonomy" id="471"/>
    <lineage>
        <taxon>Bacteria</taxon>
        <taxon>Pseudomonadati</taxon>
        <taxon>Pseudomonadota</taxon>
        <taxon>Gammaproteobacteria</taxon>
        <taxon>Moraxellales</taxon>
        <taxon>Moraxellaceae</taxon>
        <taxon>Acinetobacter</taxon>
        <taxon>Acinetobacter calcoaceticus/baumannii complex</taxon>
    </lineage>
</organism>
<feature type="active site" description="Acyl-ester intermediate" evidence="14">
    <location>
        <position position="326"/>
    </location>
</feature>
<dbReference type="GO" id="GO:0071555">
    <property type="term" value="P:cell wall organization"/>
    <property type="evidence" value="ECO:0007669"/>
    <property type="project" value="UniProtKB-KW"/>
</dbReference>
<evidence type="ECO:0000256" key="11">
    <source>
        <dbReference type="ARBA" id="ARBA00022989"/>
    </source>
</evidence>
<evidence type="ECO:0000256" key="13">
    <source>
        <dbReference type="ARBA" id="ARBA00023316"/>
    </source>
</evidence>
<dbReference type="Proteomes" id="UP001240164">
    <property type="component" value="Unassembled WGS sequence"/>
</dbReference>
<dbReference type="SUPFAM" id="SSF56601">
    <property type="entry name" value="beta-lactamase/transpeptidase-like"/>
    <property type="match status" value="1"/>
</dbReference>
<name>A0ABD5AL74_ACICA</name>
<dbReference type="InterPro" id="IPR005311">
    <property type="entry name" value="PBP_dimer"/>
</dbReference>
<keyword evidence="11 14" id="KW-1133">Transmembrane helix</keyword>
<dbReference type="GO" id="GO:0006508">
    <property type="term" value="P:proteolysis"/>
    <property type="evidence" value="ECO:0007669"/>
    <property type="project" value="UniProtKB-KW"/>
</dbReference>
<evidence type="ECO:0000256" key="12">
    <source>
        <dbReference type="ARBA" id="ARBA00023136"/>
    </source>
</evidence>
<keyword evidence="3 14" id="KW-1003">Cell membrane</keyword>
<dbReference type="RefSeq" id="WP_307010938.1">
    <property type="nucleotide sequence ID" value="NZ_JAUSQP010000001.1"/>
</dbReference>
<keyword evidence="4 14" id="KW-0997">Cell inner membrane</keyword>
<evidence type="ECO:0000256" key="15">
    <source>
        <dbReference type="SAM" id="MobiDB-lite"/>
    </source>
</evidence>
<dbReference type="GO" id="GO:0009002">
    <property type="term" value="F:serine-type D-Ala-D-Ala carboxypeptidase activity"/>
    <property type="evidence" value="ECO:0007669"/>
    <property type="project" value="UniProtKB-UniRule"/>
</dbReference>
<keyword evidence="7 14" id="KW-0812">Transmembrane</keyword>
<evidence type="ECO:0000256" key="4">
    <source>
        <dbReference type="ARBA" id="ARBA00022519"/>
    </source>
</evidence>
<dbReference type="Pfam" id="PF00905">
    <property type="entry name" value="Transpeptidase"/>
    <property type="match status" value="1"/>
</dbReference>
<evidence type="ECO:0000256" key="5">
    <source>
        <dbReference type="ARBA" id="ARBA00022645"/>
    </source>
</evidence>
<feature type="binding site" evidence="14">
    <location>
        <position position="384"/>
    </location>
    <ligand>
        <name>Zn(2+)</name>
        <dbReference type="ChEBI" id="CHEBI:29105"/>
    </ligand>
</feature>
<dbReference type="GO" id="GO:0008360">
    <property type="term" value="P:regulation of cell shape"/>
    <property type="evidence" value="ECO:0007669"/>
    <property type="project" value="UniProtKB-KW"/>
</dbReference>
<evidence type="ECO:0000256" key="1">
    <source>
        <dbReference type="ARBA" id="ARBA00004167"/>
    </source>
</evidence>
<feature type="compositionally biased region" description="Low complexity" evidence="15">
    <location>
        <begin position="631"/>
        <end position="646"/>
    </location>
</feature>
<dbReference type="GO" id="GO:0008658">
    <property type="term" value="F:penicillin binding"/>
    <property type="evidence" value="ECO:0007669"/>
    <property type="project" value="UniProtKB-UniRule"/>
</dbReference>
<keyword evidence="5 14" id="KW-0121">Carboxypeptidase</keyword>
<evidence type="ECO:0000256" key="6">
    <source>
        <dbReference type="ARBA" id="ARBA00022670"/>
    </source>
</evidence>
<evidence type="ECO:0000256" key="7">
    <source>
        <dbReference type="ARBA" id="ARBA00022692"/>
    </source>
</evidence>
<gene>
    <name evidence="14" type="primary">mrdA</name>
    <name evidence="18" type="ORF">J2771_001533</name>
</gene>
<dbReference type="Gene3D" id="3.90.1310.10">
    <property type="entry name" value="Penicillin-binding protein 2a (Domain 2)"/>
    <property type="match status" value="1"/>
</dbReference>
<protein>
    <recommendedName>
        <fullName evidence="14">Peptidoglycan D,D-transpeptidase MrdA</fullName>
        <ecNumber evidence="14">3.4.16.4</ecNumber>
    </recommendedName>
    <alternativeName>
        <fullName evidence="14">Penicillin-binding protein 2</fullName>
        <shortName evidence="14">PBP-2</shortName>
    </alternativeName>
</protein>
<evidence type="ECO:0000256" key="8">
    <source>
        <dbReference type="ARBA" id="ARBA00022801"/>
    </source>
</evidence>
<accession>A0ABD5AL74</accession>
<feature type="domain" description="Penicillin-binding protein transpeptidase" evidence="16">
    <location>
        <begin position="267"/>
        <end position="601"/>
    </location>
</feature>
<dbReference type="EMBL" id="JAUSQP010000001">
    <property type="protein sequence ID" value="MDP9803279.1"/>
    <property type="molecule type" value="Genomic_DNA"/>
</dbReference>
<dbReference type="GO" id="GO:0008270">
    <property type="term" value="F:zinc ion binding"/>
    <property type="evidence" value="ECO:0007669"/>
    <property type="project" value="UniProtKB-UniRule"/>
</dbReference>
<evidence type="ECO:0000259" key="16">
    <source>
        <dbReference type="Pfam" id="PF00905"/>
    </source>
</evidence>
<dbReference type="InterPro" id="IPR050515">
    <property type="entry name" value="Beta-lactam/transpept"/>
</dbReference>
<evidence type="ECO:0000313" key="18">
    <source>
        <dbReference type="EMBL" id="MDP9803279.1"/>
    </source>
</evidence>
<feature type="domain" description="Penicillin-binding protein dimerisation" evidence="17">
    <location>
        <begin position="64"/>
        <end position="234"/>
    </location>
</feature>
<feature type="binding site" evidence="14">
    <location>
        <position position="371"/>
    </location>
    <ligand>
        <name>Zn(2+)</name>
        <dbReference type="ChEBI" id="CHEBI:29105"/>
    </ligand>
</feature>
<evidence type="ECO:0000256" key="2">
    <source>
        <dbReference type="ARBA" id="ARBA00004236"/>
    </source>
</evidence>
<dbReference type="SUPFAM" id="SSF56519">
    <property type="entry name" value="Penicillin binding protein dimerisation domain"/>
    <property type="match status" value="1"/>
</dbReference>
<feature type="region of interest" description="Disordered" evidence="15">
    <location>
        <begin position="616"/>
        <end position="670"/>
    </location>
</feature>
<evidence type="ECO:0000256" key="14">
    <source>
        <dbReference type="HAMAP-Rule" id="MF_02081"/>
    </source>
</evidence>
<dbReference type="InterPro" id="IPR001460">
    <property type="entry name" value="PCN-bd_Tpept"/>
</dbReference>
<evidence type="ECO:0000259" key="17">
    <source>
        <dbReference type="Pfam" id="PF03717"/>
    </source>
</evidence>
<evidence type="ECO:0000256" key="3">
    <source>
        <dbReference type="ARBA" id="ARBA00022475"/>
    </source>
</evidence>
<keyword evidence="6 14" id="KW-0645">Protease</keyword>
<dbReference type="HAMAP" id="MF_02081">
    <property type="entry name" value="MrdA_transpept"/>
    <property type="match status" value="1"/>
</dbReference>
<evidence type="ECO:0000256" key="10">
    <source>
        <dbReference type="ARBA" id="ARBA00022984"/>
    </source>
</evidence>
<dbReference type="Pfam" id="PF03717">
    <property type="entry name" value="PBP_dimer"/>
    <property type="match status" value="1"/>
</dbReference>
<feature type="compositionally biased region" description="Polar residues" evidence="15">
    <location>
        <begin position="652"/>
        <end position="664"/>
    </location>
</feature>
<feature type="transmembrane region" description="Helical" evidence="14">
    <location>
        <begin position="21"/>
        <end position="41"/>
    </location>
</feature>